<feature type="transmembrane region" description="Helical" evidence="5">
    <location>
        <begin position="12"/>
        <end position="34"/>
    </location>
</feature>
<evidence type="ECO:0000313" key="7">
    <source>
        <dbReference type="Proteomes" id="UP001061302"/>
    </source>
</evidence>
<keyword evidence="3 5" id="KW-1133">Transmembrane helix</keyword>
<protein>
    <submittedName>
        <fullName evidence="6">DUF4870 domain-containing protein</fullName>
    </submittedName>
</protein>
<name>A0ABY6DPI2_9NEIS</name>
<dbReference type="Pfam" id="PF09685">
    <property type="entry name" value="MamF_MmsF"/>
    <property type="match status" value="1"/>
</dbReference>
<comment type="subcellular location">
    <subcellularLocation>
        <location evidence="1">Membrane</location>
        <topology evidence="1">Multi-pass membrane protein</topology>
    </subcellularLocation>
</comment>
<feature type="transmembrane region" description="Helical" evidence="5">
    <location>
        <begin position="54"/>
        <end position="74"/>
    </location>
</feature>
<reference evidence="6" key="1">
    <citation type="submission" date="2022-10" db="EMBL/GenBank/DDBJ databases">
        <title>Chitiniphilus purpureus sp. nov., a novel chitin-degrading bacterium isolated from crawfish pond sediment.</title>
        <authorList>
            <person name="Li K."/>
        </authorList>
    </citation>
    <scope>NUCLEOTIDE SEQUENCE</scope>
    <source>
        <strain evidence="6">CD1</strain>
    </source>
</reference>
<sequence>MTQLQRMPSNDSMTVAVLNWIGTLVFLFVPPLMLYQNRKDDPLVFDHAKEALNWSITVIIMSVALWIVTGWLLLRVLMLVHLVFCVLGAVNASKGVSYRLPFNIRLIK</sequence>
<dbReference type="RefSeq" id="WP_263125727.1">
    <property type="nucleotide sequence ID" value="NZ_CP106753.1"/>
</dbReference>
<dbReference type="Proteomes" id="UP001061302">
    <property type="component" value="Chromosome"/>
</dbReference>
<evidence type="ECO:0000313" key="6">
    <source>
        <dbReference type="EMBL" id="UXY16275.1"/>
    </source>
</evidence>
<proteinExistence type="predicted"/>
<gene>
    <name evidence="6" type="ORF">N8I74_04445</name>
</gene>
<dbReference type="EMBL" id="CP106753">
    <property type="protein sequence ID" value="UXY16275.1"/>
    <property type="molecule type" value="Genomic_DNA"/>
</dbReference>
<keyword evidence="4 5" id="KW-0472">Membrane</keyword>
<organism evidence="6 7">
    <name type="scientific">Chitiniphilus purpureus</name>
    <dbReference type="NCBI Taxonomy" id="2981137"/>
    <lineage>
        <taxon>Bacteria</taxon>
        <taxon>Pseudomonadati</taxon>
        <taxon>Pseudomonadota</taxon>
        <taxon>Betaproteobacteria</taxon>
        <taxon>Neisseriales</taxon>
        <taxon>Chitinibacteraceae</taxon>
        <taxon>Chitiniphilus</taxon>
    </lineage>
</organism>
<keyword evidence="2 5" id="KW-0812">Transmembrane</keyword>
<evidence type="ECO:0000256" key="3">
    <source>
        <dbReference type="ARBA" id="ARBA00022989"/>
    </source>
</evidence>
<evidence type="ECO:0000256" key="1">
    <source>
        <dbReference type="ARBA" id="ARBA00004141"/>
    </source>
</evidence>
<keyword evidence="7" id="KW-1185">Reference proteome</keyword>
<evidence type="ECO:0000256" key="4">
    <source>
        <dbReference type="ARBA" id="ARBA00023136"/>
    </source>
</evidence>
<evidence type="ECO:0000256" key="2">
    <source>
        <dbReference type="ARBA" id="ARBA00022692"/>
    </source>
</evidence>
<accession>A0ABY6DPI2</accession>
<evidence type="ECO:0000256" key="5">
    <source>
        <dbReference type="SAM" id="Phobius"/>
    </source>
</evidence>
<dbReference type="InterPro" id="IPR019109">
    <property type="entry name" value="MamF_MmsF"/>
</dbReference>